<dbReference type="Gene3D" id="3.30.70.1430">
    <property type="entry name" value="Multidrug efflux transporter AcrB pore domain"/>
    <property type="match status" value="2"/>
</dbReference>
<feature type="transmembrane region" description="Helical" evidence="8">
    <location>
        <begin position="365"/>
        <end position="384"/>
    </location>
</feature>
<dbReference type="PRINTS" id="PR00702">
    <property type="entry name" value="ACRIFLAVINRP"/>
</dbReference>
<dbReference type="PANTHER" id="PTHR32063:SF19">
    <property type="entry name" value="CATION EFFLUX SYSTEM PROTEIN CUSA"/>
    <property type="match status" value="1"/>
</dbReference>
<evidence type="ECO:0000256" key="1">
    <source>
        <dbReference type="ARBA" id="ARBA00004651"/>
    </source>
</evidence>
<dbReference type="Proteomes" id="UP000307999">
    <property type="component" value="Unassembled WGS sequence"/>
</dbReference>
<dbReference type="SUPFAM" id="SSF82714">
    <property type="entry name" value="Multidrug efflux transporter AcrB TolC docking domain, DN and DC subdomains"/>
    <property type="match status" value="2"/>
</dbReference>
<evidence type="ECO:0000256" key="3">
    <source>
        <dbReference type="ARBA" id="ARBA00022448"/>
    </source>
</evidence>
<dbReference type="Gene3D" id="3.30.70.1440">
    <property type="entry name" value="Multidrug efflux transporter AcrB pore domain"/>
    <property type="match status" value="1"/>
</dbReference>
<dbReference type="InterPro" id="IPR001036">
    <property type="entry name" value="Acrflvin-R"/>
</dbReference>
<feature type="transmembrane region" description="Helical" evidence="8">
    <location>
        <begin position="439"/>
        <end position="459"/>
    </location>
</feature>
<dbReference type="InterPro" id="IPR027463">
    <property type="entry name" value="AcrB_DN_DC_subdom"/>
</dbReference>
<dbReference type="InterPro" id="IPR004763">
    <property type="entry name" value="CusA-like"/>
</dbReference>
<organism evidence="9 10">
    <name type="scientific">Thalassotalea mangrovi</name>
    <dbReference type="NCBI Taxonomy" id="2572245"/>
    <lineage>
        <taxon>Bacteria</taxon>
        <taxon>Pseudomonadati</taxon>
        <taxon>Pseudomonadota</taxon>
        <taxon>Gammaproteobacteria</taxon>
        <taxon>Alteromonadales</taxon>
        <taxon>Colwelliaceae</taxon>
        <taxon>Thalassotalea</taxon>
    </lineage>
</organism>
<feature type="transmembrane region" description="Helical" evidence="8">
    <location>
        <begin position="1058"/>
        <end position="1079"/>
    </location>
</feature>
<name>A0A4U1BA91_9GAMM</name>
<feature type="transmembrane region" description="Helical" evidence="8">
    <location>
        <begin position="390"/>
        <end position="411"/>
    </location>
</feature>
<keyword evidence="7 8" id="KW-0472">Membrane</keyword>
<dbReference type="Gene3D" id="3.30.70.1320">
    <property type="entry name" value="Multidrug efflux transporter AcrB pore domain like"/>
    <property type="match status" value="1"/>
</dbReference>
<evidence type="ECO:0000256" key="4">
    <source>
        <dbReference type="ARBA" id="ARBA00022475"/>
    </source>
</evidence>
<evidence type="ECO:0000313" key="9">
    <source>
        <dbReference type="EMBL" id="TKB47433.1"/>
    </source>
</evidence>
<evidence type="ECO:0000256" key="2">
    <source>
        <dbReference type="ARBA" id="ARBA00010942"/>
    </source>
</evidence>
<keyword evidence="5 8" id="KW-0812">Transmembrane</keyword>
<dbReference type="GO" id="GO:0005886">
    <property type="term" value="C:plasma membrane"/>
    <property type="evidence" value="ECO:0007669"/>
    <property type="project" value="UniProtKB-SubCell"/>
</dbReference>
<feature type="transmembrane region" description="Helical" evidence="8">
    <location>
        <begin position="12"/>
        <end position="31"/>
    </location>
</feature>
<keyword evidence="3" id="KW-0813">Transport</keyword>
<dbReference type="GO" id="GO:0008324">
    <property type="term" value="F:monoatomic cation transmembrane transporter activity"/>
    <property type="evidence" value="ECO:0007669"/>
    <property type="project" value="InterPro"/>
</dbReference>
<comment type="similarity">
    <text evidence="2">Belongs to the resistance-nodulation-cell division (RND) (TC 2.A.6) family.</text>
</comment>
<feature type="transmembrane region" description="Helical" evidence="8">
    <location>
        <begin position="479"/>
        <end position="498"/>
    </location>
</feature>
<dbReference type="NCBIfam" id="TIGR00914">
    <property type="entry name" value="2A0601"/>
    <property type="match status" value="1"/>
</dbReference>
<dbReference type="GO" id="GO:0042910">
    <property type="term" value="F:xenobiotic transmembrane transporter activity"/>
    <property type="evidence" value="ECO:0007669"/>
    <property type="project" value="TreeGrafter"/>
</dbReference>
<accession>A0A4U1BA91</accession>
<keyword evidence="6 8" id="KW-1133">Transmembrane helix</keyword>
<feature type="transmembrane region" description="Helical" evidence="8">
    <location>
        <begin position="865"/>
        <end position="884"/>
    </location>
</feature>
<keyword evidence="4" id="KW-1003">Cell membrane</keyword>
<reference evidence="9 10" key="1">
    <citation type="submission" date="2019-04" db="EMBL/GenBank/DDBJ databases">
        <title>Thalassotalea guangxiensis sp. nov., isolated from sediment of the coastal wetland.</title>
        <authorList>
            <person name="Zheng S."/>
            <person name="Zhang D."/>
        </authorList>
    </citation>
    <scope>NUCLEOTIDE SEQUENCE [LARGE SCALE GENOMIC DNA]</scope>
    <source>
        <strain evidence="9 10">ZS-4</strain>
    </source>
</reference>
<proteinExistence type="inferred from homology"/>
<keyword evidence="10" id="KW-1185">Reference proteome</keyword>
<dbReference type="SUPFAM" id="SSF82693">
    <property type="entry name" value="Multidrug efflux transporter AcrB pore domain, PN1, PN2, PC1 and PC2 subdomains"/>
    <property type="match status" value="2"/>
</dbReference>
<dbReference type="OrthoDB" id="9758757at2"/>
<feature type="transmembrane region" description="Helical" evidence="8">
    <location>
        <begin position="915"/>
        <end position="941"/>
    </location>
</feature>
<dbReference type="SUPFAM" id="SSF82866">
    <property type="entry name" value="Multidrug efflux transporter AcrB transmembrane domain"/>
    <property type="match status" value="2"/>
</dbReference>
<evidence type="ECO:0000313" key="10">
    <source>
        <dbReference type="Proteomes" id="UP000307999"/>
    </source>
</evidence>
<evidence type="ECO:0000256" key="7">
    <source>
        <dbReference type="ARBA" id="ARBA00023136"/>
    </source>
</evidence>
<dbReference type="Gene3D" id="1.20.1640.10">
    <property type="entry name" value="Multidrug efflux transporter AcrB transmembrane domain"/>
    <property type="match status" value="2"/>
</dbReference>
<evidence type="ECO:0000256" key="5">
    <source>
        <dbReference type="ARBA" id="ARBA00022692"/>
    </source>
</evidence>
<dbReference type="EMBL" id="SWDB01000003">
    <property type="protein sequence ID" value="TKB47433.1"/>
    <property type="molecule type" value="Genomic_DNA"/>
</dbReference>
<sequence length="1289" mass="142170">MIERIIHWSVFNRFFVLLTTLIIIGAGLFAFKNTPVDAIPDLSDVQVIIKTSYPGQAPQVVEDQVTYPLTTAMLSVPGAQTVRGYSFFGDSYVYIIFDDDTDLYWARSRVLEYLSQVAPDLPASAKPQLGPDATGVGWVYLYALVDKTGKHDISELRSYQDWFLKYELQTVPGVSEVAAIGGMVKQYQVVVNPDKLRAYDIPLSLIQTAIKQGNQEVGASVVEMAEAEYMVTASGYVQSIADLEAIPLGLNVNGTPLLLGDIAQVTLGPQMRRGVAELNGEGETVGGVVVMRFGENAQKTIAGVKAKLKQLKRGLPDGVEIVTVYDRSGLIERAVDNLWSKLVEELAVVALVCVVFLFHIRSSVVAIVSLPLGILVSFIIMYFQGINANIMSLGGIAIAIGAMTDGAIVMIENMHKHMEKTPLTDENRWQIVAKSASEVGPALFFSLLIITVSFLPVFILEAQEGRMFAPLAYTKTYAMAASAGLAITLIPVLMGYFIRGKVISEHKNPVNRALIAAYRPILTQVLKHPKATLVAALLITWVGFWPVDKIGSEFIPPLDEGDLMYMPTTYPGISIGKARELLQQTDKLIRTVPEVENVFGKVGRAETATDPAPLTMIETFIQLKPRHLWRDGVTTESLKQEFDKLVQFPGLTNAWVMPIKTRIDMLATGIKTPVGIKVAGADLSVIQDIGQQLETVLKDYPGTASVYSERVAGGRYIKVDIDRVKAARYGLNIADVQQVVATAIGGMNVAKTVEGLERYPVNLRYPQDYRNSPEQLQNLPVVTPNGQRIALADVAHVYVEEGPPGIKSENARINGWTFIDIEGVDIGSYVEGAKAKVANEISLPPGYSINWAGQYEYMERAKDKLSYVLPLTLAIIIVLLYLNFRNFAEVFIIMGTLPLAMIGGVWLMYLEGFNFSVAVGVGFIALAGVAVEIGVIMLVYLNQAYQEALERAAERGRELDHPALVQAIMQGAGLRVRPVMMTVATIIIGLMPILYGSGTGSEVMSRIAAPMVGGMASAVILTLLVLPAVYLLWKGYSLNQAGKTPFSLVKTSRKYHKWLMAFLGAQFMIWSATGAYMVFFDIDYVHGDTLVHNHQTKLDVNNIQYSQQSLYQAYPQAEQVQLTKFIDLDVYRFVQDGTHYLVNASNGELLSPLTENIAVRAARHEYTGSGDVASIEFIEENPPFELSRPVHDALPAWRVNFDDFGSPSIYISARSGALLAKRHEWWRIFDWMFRFHVMDYEDSEIDNQLLFWFTLFAIFAAVAGLLLTFFRIFKSNQSSPSSEQAGGNI</sequence>
<evidence type="ECO:0000256" key="6">
    <source>
        <dbReference type="ARBA" id="ARBA00022989"/>
    </source>
</evidence>
<feature type="transmembrane region" description="Helical" evidence="8">
    <location>
        <begin position="531"/>
        <end position="547"/>
    </location>
</feature>
<comment type="caution">
    <text evidence="9">The sequence shown here is derived from an EMBL/GenBank/DDBJ whole genome shotgun (WGS) entry which is preliminary data.</text>
</comment>
<dbReference type="PANTHER" id="PTHR32063">
    <property type="match status" value="1"/>
</dbReference>
<evidence type="ECO:0000256" key="8">
    <source>
        <dbReference type="SAM" id="Phobius"/>
    </source>
</evidence>
<feature type="transmembrane region" description="Helical" evidence="8">
    <location>
        <begin position="338"/>
        <end position="358"/>
    </location>
</feature>
<dbReference type="Pfam" id="PF00873">
    <property type="entry name" value="ACR_tran"/>
    <property type="match status" value="1"/>
</dbReference>
<dbReference type="Gene3D" id="3.30.2090.10">
    <property type="entry name" value="Multidrug efflux transporter AcrB TolC docking domain, DN and DC subdomains"/>
    <property type="match status" value="2"/>
</dbReference>
<protein>
    <submittedName>
        <fullName evidence="9">Efflux RND transporter permease subunit</fullName>
    </submittedName>
</protein>
<feature type="transmembrane region" description="Helical" evidence="8">
    <location>
        <begin position="1007"/>
        <end position="1033"/>
    </location>
</feature>
<gene>
    <name evidence="9" type="ORF">E8M12_01195</name>
</gene>
<feature type="transmembrane region" description="Helical" evidence="8">
    <location>
        <begin position="891"/>
        <end position="909"/>
    </location>
</feature>
<comment type="subcellular location">
    <subcellularLocation>
        <location evidence="1">Cell membrane</location>
        <topology evidence="1">Multi-pass membrane protein</topology>
    </subcellularLocation>
</comment>
<feature type="transmembrane region" description="Helical" evidence="8">
    <location>
        <begin position="1249"/>
        <end position="1270"/>
    </location>
</feature>
<feature type="transmembrane region" description="Helical" evidence="8">
    <location>
        <begin position="978"/>
        <end position="995"/>
    </location>
</feature>